<feature type="region of interest" description="Disordered" evidence="1">
    <location>
        <begin position="28"/>
        <end position="83"/>
    </location>
</feature>
<reference evidence="2 3" key="1">
    <citation type="journal article" date="2019" name="Nat. Ecol. Evol.">
        <title>Megaphylogeny resolves global patterns of mushroom evolution.</title>
        <authorList>
            <person name="Varga T."/>
            <person name="Krizsan K."/>
            <person name="Foldi C."/>
            <person name="Dima B."/>
            <person name="Sanchez-Garcia M."/>
            <person name="Sanchez-Ramirez S."/>
            <person name="Szollosi G.J."/>
            <person name="Szarkandi J.G."/>
            <person name="Papp V."/>
            <person name="Albert L."/>
            <person name="Andreopoulos W."/>
            <person name="Angelini C."/>
            <person name="Antonin V."/>
            <person name="Barry K.W."/>
            <person name="Bougher N.L."/>
            <person name="Buchanan P."/>
            <person name="Buyck B."/>
            <person name="Bense V."/>
            <person name="Catcheside P."/>
            <person name="Chovatia M."/>
            <person name="Cooper J."/>
            <person name="Damon W."/>
            <person name="Desjardin D."/>
            <person name="Finy P."/>
            <person name="Geml J."/>
            <person name="Haridas S."/>
            <person name="Hughes K."/>
            <person name="Justo A."/>
            <person name="Karasinski D."/>
            <person name="Kautmanova I."/>
            <person name="Kiss B."/>
            <person name="Kocsube S."/>
            <person name="Kotiranta H."/>
            <person name="LaButti K.M."/>
            <person name="Lechner B.E."/>
            <person name="Liimatainen K."/>
            <person name="Lipzen A."/>
            <person name="Lukacs Z."/>
            <person name="Mihaltcheva S."/>
            <person name="Morgado L.N."/>
            <person name="Niskanen T."/>
            <person name="Noordeloos M.E."/>
            <person name="Ohm R.A."/>
            <person name="Ortiz-Santana B."/>
            <person name="Ovrebo C."/>
            <person name="Racz N."/>
            <person name="Riley R."/>
            <person name="Savchenko A."/>
            <person name="Shiryaev A."/>
            <person name="Soop K."/>
            <person name="Spirin V."/>
            <person name="Szebenyi C."/>
            <person name="Tomsovsky M."/>
            <person name="Tulloss R.E."/>
            <person name="Uehling J."/>
            <person name="Grigoriev I.V."/>
            <person name="Vagvolgyi C."/>
            <person name="Papp T."/>
            <person name="Martin F.M."/>
            <person name="Miettinen O."/>
            <person name="Hibbett D.S."/>
            <person name="Nagy L.G."/>
        </authorList>
    </citation>
    <scope>NUCLEOTIDE SEQUENCE [LARGE SCALE GENOMIC DNA]</scope>
    <source>
        <strain evidence="2 3">FP101781</strain>
    </source>
</reference>
<dbReference type="EMBL" id="QPFP01000047">
    <property type="protein sequence ID" value="TEB26549.1"/>
    <property type="molecule type" value="Genomic_DNA"/>
</dbReference>
<organism evidence="2 3">
    <name type="scientific">Coprinellus micaceus</name>
    <name type="common">Glistening ink-cap mushroom</name>
    <name type="synonym">Coprinus micaceus</name>
    <dbReference type="NCBI Taxonomy" id="71717"/>
    <lineage>
        <taxon>Eukaryota</taxon>
        <taxon>Fungi</taxon>
        <taxon>Dikarya</taxon>
        <taxon>Basidiomycota</taxon>
        <taxon>Agaricomycotina</taxon>
        <taxon>Agaricomycetes</taxon>
        <taxon>Agaricomycetidae</taxon>
        <taxon>Agaricales</taxon>
        <taxon>Agaricineae</taxon>
        <taxon>Psathyrellaceae</taxon>
        <taxon>Coprinellus</taxon>
    </lineage>
</organism>
<evidence type="ECO:0000313" key="2">
    <source>
        <dbReference type="EMBL" id="TEB26549.1"/>
    </source>
</evidence>
<evidence type="ECO:0000256" key="1">
    <source>
        <dbReference type="SAM" id="MobiDB-lite"/>
    </source>
</evidence>
<feature type="compositionally biased region" description="Basic and acidic residues" evidence="1">
    <location>
        <begin position="29"/>
        <end position="38"/>
    </location>
</feature>
<gene>
    <name evidence="2" type="ORF">FA13DRAFT_1019611</name>
</gene>
<accession>A0A4Y7SZ94</accession>
<dbReference type="Proteomes" id="UP000298030">
    <property type="component" value="Unassembled WGS sequence"/>
</dbReference>
<name>A0A4Y7SZ94_COPMI</name>
<keyword evidence="3" id="KW-1185">Reference proteome</keyword>
<comment type="caution">
    <text evidence="2">The sequence shown here is derived from an EMBL/GenBank/DDBJ whole genome shotgun (WGS) entry which is preliminary data.</text>
</comment>
<dbReference type="AlphaFoldDB" id="A0A4Y7SZ94"/>
<proteinExistence type="predicted"/>
<protein>
    <submittedName>
        <fullName evidence="2">Uncharacterized protein</fullName>
    </submittedName>
</protein>
<evidence type="ECO:0000313" key="3">
    <source>
        <dbReference type="Proteomes" id="UP000298030"/>
    </source>
</evidence>
<sequence length="83" mass="9306">MGREASSVFSTESNPRCALYNLTAPKMRMKAESNDGRRNRPGVFRLGRKPPERSRSPPHGFHVSTVTEVHRGRGYHESVGVEV</sequence>